<organism evidence="2 3">
    <name type="scientific">Discina gigas</name>
    <dbReference type="NCBI Taxonomy" id="1032678"/>
    <lineage>
        <taxon>Eukaryota</taxon>
        <taxon>Fungi</taxon>
        <taxon>Dikarya</taxon>
        <taxon>Ascomycota</taxon>
        <taxon>Pezizomycotina</taxon>
        <taxon>Pezizomycetes</taxon>
        <taxon>Pezizales</taxon>
        <taxon>Discinaceae</taxon>
        <taxon>Discina</taxon>
    </lineage>
</organism>
<evidence type="ECO:0000313" key="2">
    <source>
        <dbReference type="EMBL" id="KAL0630642.1"/>
    </source>
</evidence>
<evidence type="ECO:0000256" key="1">
    <source>
        <dbReference type="SAM" id="MobiDB-lite"/>
    </source>
</evidence>
<comment type="caution">
    <text evidence="2">The sequence shown here is derived from an EMBL/GenBank/DDBJ whole genome shotgun (WGS) entry which is preliminary data.</text>
</comment>
<feature type="region of interest" description="Disordered" evidence="1">
    <location>
        <begin position="349"/>
        <end position="387"/>
    </location>
</feature>
<proteinExistence type="predicted"/>
<evidence type="ECO:0000313" key="3">
    <source>
        <dbReference type="Proteomes" id="UP001447188"/>
    </source>
</evidence>
<accession>A0ABR3G4H7</accession>
<feature type="region of interest" description="Disordered" evidence="1">
    <location>
        <begin position="42"/>
        <end position="63"/>
    </location>
</feature>
<reference evidence="2 3" key="1">
    <citation type="submission" date="2024-02" db="EMBL/GenBank/DDBJ databases">
        <title>Discinaceae phylogenomics.</title>
        <authorList>
            <person name="Dirks A.C."/>
            <person name="James T.Y."/>
        </authorList>
    </citation>
    <scope>NUCLEOTIDE SEQUENCE [LARGE SCALE GENOMIC DNA]</scope>
    <source>
        <strain evidence="2 3">ACD0624</strain>
    </source>
</reference>
<feature type="compositionally biased region" description="Basic and acidic residues" evidence="1">
    <location>
        <begin position="349"/>
        <end position="365"/>
    </location>
</feature>
<feature type="region of interest" description="Disordered" evidence="1">
    <location>
        <begin position="119"/>
        <end position="142"/>
    </location>
</feature>
<protein>
    <submittedName>
        <fullName evidence="2">Uncharacterized protein</fullName>
    </submittedName>
</protein>
<sequence>MEDIKHVVAIEVEKQVQERLALQRSEFEARILQEKNELEKAKNDLKQATEATVNDQKARRNEHGENLDISEPITKKPRITASRLDTLIGMNPCPIGTPFDIHKDSVLRFYNTVKQGCREEMRTDEDSKEKNTSRASPVGQSVAPAAVGKQSLFNCKESWNSVANQHAMKVSMQRLKEKYVTFKMDDDFIKEQLKTTHKGKWDNYRKVQKVTVARDTEIAMTIGDQSAREEKKNTLQVVANTAQKNVSQRSRHAAACRRKATNRRAAAAKAHEMHAKICGMSMKDPANLSLIDNALIPGAMSSDDSEQDVDGKTIGYKRTILVARSDELTKCIEALDVIYEDMLKEKKKDKSAVRLTRRRTDDPRKSERKIKSKRGHHPWILKTKPDPYIAPPQLAQFSAIASAH</sequence>
<feature type="compositionally biased region" description="Basic residues" evidence="1">
    <location>
        <begin position="366"/>
        <end position="379"/>
    </location>
</feature>
<name>A0ABR3G4H7_9PEZI</name>
<dbReference type="EMBL" id="JBBBZM010000450">
    <property type="protein sequence ID" value="KAL0630642.1"/>
    <property type="molecule type" value="Genomic_DNA"/>
</dbReference>
<dbReference type="Proteomes" id="UP001447188">
    <property type="component" value="Unassembled WGS sequence"/>
</dbReference>
<gene>
    <name evidence="2" type="ORF">Q9L58_010508</name>
</gene>
<keyword evidence="3" id="KW-1185">Reference proteome</keyword>
<feature type="compositionally biased region" description="Basic and acidic residues" evidence="1">
    <location>
        <begin position="119"/>
        <end position="132"/>
    </location>
</feature>